<proteinExistence type="predicted"/>
<sequence length="85" mass="9490">MALWEIWPRILNCLRALSELIVPKGPRLKTARIPGAEDARFNVSGQQCPLSCFDPGCPIGVTHSIFAADERNLRRCTSSLALQRR</sequence>
<dbReference type="AlphaFoldDB" id="A0A4Y2SRZ5"/>
<accession>A0A4Y2SRZ5</accession>
<evidence type="ECO:0000313" key="1">
    <source>
        <dbReference type="EMBL" id="GBN91054.1"/>
    </source>
</evidence>
<evidence type="ECO:0000313" key="2">
    <source>
        <dbReference type="Proteomes" id="UP000499080"/>
    </source>
</evidence>
<comment type="caution">
    <text evidence="1">The sequence shown here is derived from an EMBL/GenBank/DDBJ whole genome shotgun (WGS) entry which is preliminary data.</text>
</comment>
<keyword evidence="2" id="KW-1185">Reference proteome</keyword>
<gene>
    <name evidence="1" type="ORF">AVEN_176019_1</name>
</gene>
<dbReference type="Proteomes" id="UP000499080">
    <property type="component" value="Unassembled WGS sequence"/>
</dbReference>
<reference evidence="1 2" key="1">
    <citation type="journal article" date="2019" name="Sci. Rep.">
        <title>Orb-weaving spider Araneus ventricosus genome elucidates the spidroin gene catalogue.</title>
        <authorList>
            <person name="Kono N."/>
            <person name="Nakamura H."/>
            <person name="Ohtoshi R."/>
            <person name="Moran D.A.P."/>
            <person name="Shinohara A."/>
            <person name="Yoshida Y."/>
            <person name="Fujiwara M."/>
            <person name="Mori M."/>
            <person name="Tomita M."/>
            <person name="Arakawa K."/>
        </authorList>
    </citation>
    <scope>NUCLEOTIDE SEQUENCE [LARGE SCALE GENOMIC DNA]</scope>
</reference>
<dbReference type="EMBL" id="BGPR01023689">
    <property type="protein sequence ID" value="GBN91054.1"/>
    <property type="molecule type" value="Genomic_DNA"/>
</dbReference>
<protein>
    <submittedName>
        <fullName evidence="1">Uncharacterized protein</fullName>
    </submittedName>
</protein>
<organism evidence="1 2">
    <name type="scientific">Araneus ventricosus</name>
    <name type="common">Orbweaver spider</name>
    <name type="synonym">Epeira ventricosa</name>
    <dbReference type="NCBI Taxonomy" id="182803"/>
    <lineage>
        <taxon>Eukaryota</taxon>
        <taxon>Metazoa</taxon>
        <taxon>Ecdysozoa</taxon>
        <taxon>Arthropoda</taxon>
        <taxon>Chelicerata</taxon>
        <taxon>Arachnida</taxon>
        <taxon>Araneae</taxon>
        <taxon>Araneomorphae</taxon>
        <taxon>Entelegynae</taxon>
        <taxon>Araneoidea</taxon>
        <taxon>Araneidae</taxon>
        <taxon>Araneus</taxon>
    </lineage>
</organism>
<name>A0A4Y2SRZ5_ARAVE</name>